<dbReference type="GO" id="GO:0000785">
    <property type="term" value="C:chromatin"/>
    <property type="evidence" value="ECO:0007669"/>
    <property type="project" value="TreeGrafter"/>
</dbReference>
<dbReference type="FunFam" id="1.20.920.10:FF:000002">
    <property type="entry name" value="Bromodomain-containing protein 4"/>
    <property type="match status" value="1"/>
</dbReference>
<dbReference type="SUPFAM" id="SSF47370">
    <property type="entry name" value="Bromodomain"/>
    <property type="match status" value="2"/>
</dbReference>
<dbReference type="Pfam" id="PF00439">
    <property type="entry name" value="Bromodomain"/>
    <property type="match status" value="2"/>
</dbReference>
<dbReference type="GO" id="GO:0006355">
    <property type="term" value="P:regulation of DNA-templated transcription"/>
    <property type="evidence" value="ECO:0007669"/>
    <property type="project" value="TreeGrafter"/>
</dbReference>
<evidence type="ECO:0000256" key="4">
    <source>
        <dbReference type="ARBA" id="ARBA00044509"/>
    </source>
</evidence>
<evidence type="ECO:0000313" key="10">
    <source>
        <dbReference type="Proteomes" id="UP000752171"/>
    </source>
</evidence>
<dbReference type="Pfam" id="PF17105">
    <property type="entry name" value="BRD4_CDT"/>
    <property type="match status" value="1"/>
</dbReference>
<feature type="domain" description="Bromo" evidence="7">
    <location>
        <begin position="298"/>
        <end position="370"/>
    </location>
</feature>
<accession>A0A8T2KYD8</accession>
<feature type="compositionally biased region" description="Pro residues" evidence="6">
    <location>
        <begin position="1100"/>
        <end position="1109"/>
    </location>
</feature>
<feature type="compositionally biased region" description="Basic and acidic residues" evidence="6">
    <location>
        <begin position="516"/>
        <end position="536"/>
    </location>
</feature>
<feature type="region of interest" description="Disordered" evidence="6">
    <location>
        <begin position="1"/>
        <end position="23"/>
    </location>
</feature>
<keyword evidence="1" id="KW-0677">Repeat</keyword>
<feature type="compositionally biased region" description="Polar residues" evidence="6">
    <location>
        <begin position="1123"/>
        <end position="1132"/>
    </location>
</feature>
<dbReference type="InterPro" id="IPR050935">
    <property type="entry name" value="Bromo_chromatin_reader"/>
</dbReference>
<feature type="domain" description="Bromo" evidence="7">
    <location>
        <begin position="44"/>
        <end position="116"/>
    </location>
</feature>
<dbReference type="Gene3D" id="1.20.1270.220">
    <property type="match status" value="1"/>
</dbReference>
<dbReference type="InterPro" id="IPR043509">
    <property type="entry name" value="Bromo_Brdt_II"/>
</dbReference>
<feature type="compositionally biased region" description="Pro residues" evidence="6">
    <location>
        <begin position="801"/>
        <end position="848"/>
    </location>
</feature>
<dbReference type="EMBL" id="JAICCE010000021">
    <property type="protein sequence ID" value="KAG9262875.1"/>
    <property type="molecule type" value="Genomic_DNA"/>
</dbReference>
<dbReference type="PRINTS" id="PR00503">
    <property type="entry name" value="BROMODOMAIN"/>
</dbReference>
<feature type="compositionally biased region" description="Basic and acidic residues" evidence="6">
    <location>
        <begin position="1004"/>
        <end position="1020"/>
    </location>
</feature>
<dbReference type="CDD" id="cd05497">
    <property type="entry name" value="Bromo_Brdt_I_like"/>
    <property type="match status" value="1"/>
</dbReference>
<dbReference type="PANTHER" id="PTHR22880">
    <property type="entry name" value="FALZ-RELATED BROMODOMAIN-CONTAINING PROTEINS"/>
    <property type="match status" value="1"/>
</dbReference>
<dbReference type="InterPro" id="IPR027353">
    <property type="entry name" value="NET_dom"/>
</dbReference>
<evidence type="ECO:0000256" key="6">
    <source>
        <dbReference type="SAM" id="MobiDB-lite"/>
    </source>
</evidence>
<feature type="compositionally biased region" description="Low complexity" evidence="6">
    <location>
        <begin position="654"/>
        <end position="664"/>
    </location>
</feature>
<proteinExistence type="inferred from homology"/>
<feature type="compositionally biased region" description="Low complexity" evidence="6">
    <location>
        <begin position="744"/>
        <end position="757"/>
    </location>
</feature>
<dbReference type="FunFam" id="1.20.920.10:FF:000003">
    <property type="entry name" value="Bromodomain-containing protein 2"/>
    <property type="match status" value="1"/>
</dbReference>
<feature type="compositionally biased region" description="Low complexity" evidence="6">
    <location>
        <begin position="402"/>
        <end position="413"/>
    </location>
</feature>
<dbReference type="InterPro" id="IPR018359">
    <property type="entry name" value="Bromodomain_CS"/>
</dbReference>
<reference evidence="9 10" key="1">
    <citation type="submission" date="2021-07" db="EMBL/GenBank/DDBJ databases">
        <authorList>
            <person name="Imarazene B."/>
            <person name="Zahm M."/>
            <person name="Klopp C."/>
            <person name="Cabau C."/>
            <person name="Beille S."/>
            <person name="Jouanno E."/>
            <person name="Castinel A."/>
            <person name="Lluch J."/>
            <person name="Gil L."/>
            <person name="Kuchtly C."/>
            <person name="Lopez Roques C."/>
            <person name="Donnadieu C."/>
            <person name="Parrinello H."/>
            <person name="Journot L."/>
            <person name="Du K."/>
            <person name="Schartl M."/>
            <person name="Retaux S."/>
            <person name="Guiguen Y."/>
        </authorList>
    </citation>
    <scope>NUCLEOTIDE SEQUENCE [LARGE SCALE GENOMIC DNA]</scope>
    <source>
        <strain evidence="9">Pach_M1</strain>
        <tissue evidence="9">Testis</tissue>
    </source>
</reference>
<dbReference type="PANTHER" id="PTHR22880:SF245">
    <property type="entry name" value="BROMODOMAIN-CONTAINING PROTEIN 4"/>
    <property type="match status" value="1"/>
</dbReference>
<dbReference type="AlphaFoldDB" id="A0A8T2KYD8"/>
<dbReference type="Proteomes" id="UP000752171">
    <property type="component" value="Unassembled WGS sequence"/>
</dbReference>
<feature type="compositionally biased region" description="Basic residues" evidence="6">
    <location>
        <begin position="465"/>
        <end position="487"/>
    </location>
</feature>
<evidence type="ECO:0000256" key="3">
    <source>
        <dbReference type="ARBA" id="ARBA00023117"/>
    </source>
</evidence>
<dbReference type="Gene3D" id="1.20.920.10">
    <property type="entry name" value="Bromodomain-like"/>
    <property type="match status" value="2"/>
</dbReference>
<feature type="compositionally biased region" description="Basic and acidic residues" evidence="6">
    <location>
        <begin position="1052"/>
        <end position="1096"/>
    </location>
</feature>
<feature type="compositionally biased region" description="Polar residues" evidence="6">
    <location>
        <begin position="190"/>
        <end position="207"/>
    </location>
</feature>
<dbReference type="InterPro" id="IPR038336">
    <property type="entry name" value="NET_sf"/>
</dbReference>
<feature type="region of interest" description="Disordered" evidence="6">
    <location>
        <begin position="388"/>
        <end position="439"/>
    </location>
</feature>
<organism evidence="9 10">
    <name type="scientific">Astyanax mexicanus</name>
    <name type="common">Blind cave fish</name>
    <name type="synonym">Astyanax fasciatus mexicanus</name>
    <dbReference type="NCBI Taxonomy" id="7994"/>
    <lineage>
        <taxon>Eukaryota</taxon>
        <taxon>Metazoa</taxon>
        <taxon>Chordata</taxon>
        <taxon>Craniata</taxon>
        <taxon>Vertebrata</taxon>
        <taxon>Euteleostomi</taxon>
        <taxon>Actinopterygii</taxon>
        <taxon>Neopterygii</taxon>
        <taxon>Teleostei</taxon>
        <taxon>Ostariophysi</taxon>
        <taxon>Characiformes</taxon>
        <taxon>Characoidei</taxon>
        <taxon>Acestrorhamphidae</taxon>
        <taxon>Acestrorhamphinae</taxon>
        <taxon>Astyanax</taxon>
    </lineage>
</organism>
<feature type="compositionally biased region" description="Polar residues" evidence="6">
    <location>
        <begin position="234"/>
        <end position="247"/>
    </location>
</feature>
<feature type="compositionally biased region" description="Basic and acidic residues" evidence="6">
    <location>
        <begin position="977"/>
        <end position="992"/>
    </location>
</feature>
<dbReference type="CDD" id="cd05498">
    <property type="entry name" value="Bromo_Brdt_II_like"/>
    <property type="match status" value="1"/>
</dbReference>
<feature type="compositionally biased region" description="Acidic residues" evidence="6">
    <location>
        <begin position="883"/>
        <end position="892"/>
    </location>
</feature>
<evidence type="ECO:0000256" key="1">
    <source>
        <dbReference type="ARBA" id="ARBA00022737"/>
    </source>
</evidence>
<gene>
    <name evidence="9" type="primary">BRD4</name>
    <name evidence="9" type="ORF">AMEX_G24809</name>
</gene>
<sequence length="1172" mass="129480">MGDSVEATPLSKNPLVPETTNHTHPARMTNQLQYLLKVVLKTLWKHQFSWPFQAPVDAVKLRLPDYYKIIKCPMDMGTIKKRLENRYYRNAQECIQDFNTMFTNCYIYNKPGDDIVLMAEALEKMFLQKISEMPQEEAEVQPIPRGRGRTKRDPAPPAIPADSSSPEPLAFSISSVTKVDPPPPDPAPFSSKTLSSSMPTVTTSALTATPIRPVLQTTTPITKQRKSQKRKADTTTPNASDQLSESSPVAAEPHPRRESGRPRRDVPDSGGTVGGQAAAPGPQLHHCRGLLKEMMAKKHAGYAWPFYRPVDSNALGLHDYHDIIKHPMDLSTIKVKLESRQYPDAQAFAADVRLMFSNCYKYNPPDHDVVGMARKLQELFEVRFAKMPDEPETTPPLPSPSPILHHQPIKQQPTQPPPASSSSDESESSSDGSDQERAQRLAELQEQLKAVHEQLAALSQPPVCKPRKKDKEKKEKKEKRKEKHKAKSSGALPLLGEELIPEAKPKPLQPIKRNKITKESIEPKRSKKLERKEVKPGRSLAPPPLATPSLVPSLELEVETGSQGTSGKPMSLEEKRQLSLDINRLPGNKLGRVVHIIQLREPTLKNSNPDEIEIDFEALKPSTLRELERYVSSCLKRKRTAGERSNVTKAKIGSSSVSTESSSSDSEDRTAGPAPKQKRKPRTAKEVKRSKRPAEAPPPSQTQAKVVQSTTTCTNPPTTTQALEPSHLLGTSFDSQFGPPLAPSHTLNTNTTSHTLSQSHGPAETHPFLNHNPAALPSPALHIALPQQPSRPTSHATPLLTKPPPVPVSLPPKPSPIPVSPPPKPSPVPVSLPPKPSLLPVSPPPKPSPVALSLPPAPALRSLPPLGPSLLGLLSAQPPQALLEDEEDEAEESPIPLSQVQLCLQSLQGGVQSTAQPSSEPPQQTSPLGPLRESSSPLMSEFHPMVLQSAPVSRQRKNPVLVKQERLYSSPPSLPEAKPHLSRSDLKPERLEVSAPPPSVQNKIKHEAKTPIAPKKEMKVKSMGSWASLAQRPASSGSAGTSLARSSSDSFEQFRRVAREKEERERALQAERERERVRRESDKPREEVCEEIRKVLSDPQTPPPRPNQTPSPNTHSHTHTHNQPRANTPTTDQQRELLRRREQERRRREAMAATIDMNFQSDLMAIFEENLF</sequence>
<feature type="compositionally biased region" description="Low complexity" evidence="6">
    <location>
        <begin position="897"/>
        <end position="927"/>
    </location>
</feature>
<feature type="compositionally biased region" description="Polar residues" evidence="6">
    <location>
        <begin position="1033"/>
        <end position="1051"/>
    </location>
</feature>
<evidence type="ECO:0000256" key="2">
    <source>
        <dbReference type="ARBA" id="ARBA00022853"/>
    </source>
</evidence>
<comment type="similarity">
    <text evidence="4">Belongs to the BET family.</text>
</comment>
<keyword evidence="2" id="KW-0156">Chromatin regulator</keyword>
<dbReference type="InterPro" id="IPR031354">
    <property type="entry name" value="BRD4_CDT"/>
</dbReference>
<dbReference type="Pfam" id="PF17035">
    <property type="entry name" value="BET"/>
    <property type="match status" value="1"/>
</dbReference>
<dbReference type="GO" id="GO:0006338">
    <property type="term" value="P:chromatin remodeling"/>
    <property type="evidence" value="ECO:0007669"/>
    <property type="project" value="TreeGrafter"/>
</dbReference>
<dbReference type="PROSITE" id="PS00633">
    <property type="entry name" value="BROMODOMAIN_1"/>
    <property type="match status" value="2"/>
</dbReference>
<evidence type="ECO:0000259" key="7">
    <source>
        <dbReference type="PROSITE" id="PS50014"/>
    </source>
</evidence>
<name>A0A8T2KYD8_ASTMX</name>
<feature type="compositionally biased region" description="Basic and acidic residues" evidence="6">
    <location>
        <begin position="1133"/>
        <end position="1148"/>
    </location>
</feature>
<dbReference type="InterPro" id="IPR036427">
    <property type="entry name" value="Bromodomain-like_sf"/>
</dbReference>
<evidence type="ECO:0000259" key="8">
    <source>
        <dbReference type="PROSITE" id="PS51525"/>
    </source>
</evidence>
<feature type="region of interest" description="Disordered" evidence="6">
    <location>
        <begin position="133"/>
        <end position="283"/>
    </location>
</feature>
<dbReference type="InterPro" id="IPR043508">
    <property type="entry name" value="Bromo_Brdt_I"/>
</dbReference>
<feature type="domain" description="NET" evidence="8">
    <location>
        <begin position="560"/>
        <end position="642"/>
    </location>
</feature>
<keyword evidence="3 5" id="KW-0103">Bromodomain</keyword>
<feature type="compositionally biased region" description="Low complexity" evidence="6">
    <location>
        <begin position="710"/>
        <end position="720"/>
    </location>
</feature>
<evidence type="ECO:0000313" key="9">
    <source>
        <dbReference type="EMBL" id="KAG9262875.1"/>
    </source>
</evidence>
<protein>
    <submittedName>
        <fullName evidence="9">Bromodomain-containing protein 3-like</fullName>
    </submittedName>
</protein>
<dbReference type="PROSITE" id="PS51525">
    <property type="entry name" value="NET"/>
    <property type="match status" value="1"/>
</dbReference>
<dbReference type="SMART" id="SM00297">
    <property type="entry name" value="BROMO"/>
    <property type="match status" value="2"/>
</dbReference>
<dbReference type="InterPro" id="IPR001487">
    <property type="entry name" value="Bromodomain"/>
</dbReference>
<comment type="caution">
    <text evidence="9">The sequence shown here is derived from an EMBL/GenBank/DDBJ whole genome shotgun (WGS) entry which is preliminary data.</text>
</comment>
<dbReference type="GO" id="GO:0005634">
    <property type="term" value="C:nucleus"/>
    <property type="evidence" value="ECO:0007669"/>
    <property type="project" value="TreeGrafter"/>
</dbReference>
<evidence type="ECO:0000256" key="5">
    <source>
        <dbReference type="PROSITE-ProRule" id="PRU00035"/>
    </source>
</evidence>
<feature type="region of interest" description="Disordered" evidence="6">
    <location>
        <begin position="455"/>
        <end position="574"/>
    </location>
</feature>
<feature type="region of interest" description="Disordered" evidence="6">
    <location>
        <begin position="639"/>
        <end position="1148"/>
    </location>
</feature>
<feature type="compositionally biased region" description="Polar residues" evidence="6">
    <location>
        <begin position="787"/>
        <end position="796"/>
    </location>
</feature>
<dbReference type="PROSITE" id="PS50014">
    <property type="entry name" value="BROMODOMAIN_2"/>
    <property type="match status" value="2"/>
</dbReference>
<feature type="compositionally biased region" description="Low complexity" evidence="6">
    <location>
        <begin position="849"/>
        <end position="882"/>
    </location>
</feature>
<dbReference type="FunFam" id="1.20.1270.220:FF:000001">
    <property type="entry name" value="bromodomain-containing protein 2 isoform X1"/>
    <property type="match status" value="1"/>
</dbReference>
<feature type="compositionally biased region" description="Basic and acidic residues" evidence="6">
    <location>
        <begin position="253"/>
        <end position="267"/>
    </location>
</feature>